<keyword evidence="1" id="KW-1133">Transmembrane helix</keyword>
<accession>A0A1B6GY12</accession>
<dbReference type="AlphaFoldDB" id="A0A1B6GY12"/>
<sequence>MNHACDKHQSGVMYFTLTAIILSCSVFCTNTQSAPKAEYWKLDDVVKSFSNGSVNVNSLSDIFYDLTKRATGEIDKLYHQLEGVLGQAPVATRLDPAVINENCTCYCHCPHDHGPVRTKVMNNIKDRVMEFKNKLQNVRQSIRDKFHVQEKSPVKKGK</sequence>
<gene>
    <name evidence="2" type="ORF">g.26859</name>
</gene>
<keyword evidence="1" id="KW-0472">Membrane</keyword>
<keyword evidence="1" id="KW-0812">Transmembrane</keyword>
<organism evidence="2">
    <name type="scientific">Cuerna arida</name>
    <dbReference type="NCBI Taxonomy" id="1464854"/>
    <lineage>
        <taxon>Eukaryota</taxon>
        <taxon>Metazoa</taxon>
        <taxon>Ecdysozoa</taxon>
        <taxon>Arthropoda</taxon>
        <taxon>Hexapoda</taxon>
        <taxon>Insecta</taxon>
        <taxon>Pterygota</taxon>
        <taxon>Neoptera</taxon>
        <taxon>Paraneoptera</taxon>
        <taxon>Hemiptera</taxon>
        <taxon>Auchenorrhyncha</taxon>
        <taxon>Membracoidea</taxon>
        <taxon>Cicadellidae</taxon>
        <taxon>Cicadellinae</taxon>
        <taxon>Proconiini</taxon>
        <taxon>Cuerna</taxon>
    </lineage>
</organism>
<name>A0A1B6GY12_9HEMI</name>
<dbReference type="PROSITE" id="PS51257">
    <property type="entry name" value="PROKAR_LIPOPROTEIN"/>
    <property type="match status" value="1"/>
</dbReference>
<evidence type="ECO:0000256" key="1">
    <source>
        <dbReference type="SAM" id="Phobius"/>
    </source>
</evidence>
<proteinExistence type="predicted"/>
<dbReference type="EMBL" id="GECZ01002459">
    <property type="protein sequence ID" value="JAS67310.1"/>
    <property type="molecule type" value="Transcribed_RNA"/>
</dbReference>
<reference evidence="2" key="1">
    <citation type="submission" date="2015-11" db="EMBL/GenBank/DDBJ databases">
        <title>De novo transcriptome assembly of four potential Pierce s Disease insect vectors from Arizona vineyards.</title>
        <authorList>
            <person name="Tassone E.E."/>
        </authorList>
    </citation>
    <scope>NUCLEOTIDE SEQUENCE</scope>
</reference>
<protein>
    <submittedName>
        <fullName evidence="2">Uncharacterized protein</fullName>
    </submittedName>
</protein>
<evidence type="ECO:0000313" key="2">
    <source>
        <dbReference type="EMBL" id="JAS67310.1"/>
    </source>
</evidence>
<feature type="transmembrane region" description="Helical" evidence="1">
    <location>
        <begin position="12"/>
        <end position="31"/>
    </location>
</feature>